<dbReference type="GO" id="GO:0016987">
    <property type="term" value="F:sigma factor activity"/>
    <property type="evidence" value="ECO:0007669"/>
    <property type="project" value="UniProtKB-KW"/>
</dbReference>
<dbReference type="InterPro" id="IPR036388">
    <property type="entry name" value="WH-like_DNA-bd_sf"/>
</dbReference>
<dbReference type="InterPro" id="IPR013325">
    <property type="entry name" value="RNA_pol_sigma_r2"/>
</dbReference>
<dbReference type="Pfam" id="PF04545">
    <property type="entry name" value="Sigma70_r4"/>
    <property type="match status" value="1"/>
</dbReference>
<evidence type="ECO:0000256" key="3">
    <source>
        <dbReference type="ARBA" id="ARBA00023082"/>
    </source>
</evidence>
<gene>
    <name evidence="9" type="ORF">EV659_10318</name>
</gene>
<dbReference type="PROSITE" id="PS01063">
    <property type="entry name" value="SIGMA70_ECF"/>
    <property type="match status" value="1"/>
</dbReference>
<dbReference type="InterPro" id="IPR014284">
    <property type="entry name" value="RNA_pol_sigma-70_dom"/>
</dbReference>
<keyword evidence="10" id="KW-1185">Reference proteome</keyword>
<dbReference type="InterPro" id="IPR039425">
    <property type="entry name" value="RNA_pol_sigma-70-like"/>
</dbReference>
<feature type="domain" description="RNA polymerase sigma-70 region 4" evidence="8">
    <location>
        <begin position="120"/>
        <end position="167"/>
    </location>
</feature>
<proteinExistence type="inferred from homology"/>
<dbReference type="SUPFAM" id="SSF88946">
    <property type="entry name" value="Sigma2 domain of RNA polymerase sigma factors"/>
    <property type="match status" value="1"/>
</dbReference>
<name>A0A4R2PKN1_RHOSA</name>
<feature type="domain" description="RNA polymerase sigma-70 region 2" evidence="7">
    <location>
        <begin position="17"/>
        <end position="85"/>
    </location>
</feature>
<dbReference type="AlphaFoldDB" id="A0A4R2PKN1"/>
<dbReference type="EMBL" id="SLXO01000003">
    <property type="protein sequence ID" value="TCP36132.1"/>
    <property type="molecule type" value="Genomic_DNA"/>
</dbReference>
<dbReference type="InterPro" id="IPR000838">
    <property type="entry name" value="RNA_pol_sigma70_ECF_CS"/>
</dbReference>
<dbReference type="InterPro" id="IPR007630">
    <property type="entry name" value="RNA_pol_sigma70_r4"/>
</dbReference>
<dbReference type="PANTHER" id="PTHR43133:SF62">
    <property type="entry name" value="RNA POLYMERASE SIGMA FACTOR SIGZ"/>
    <property type="match status" value="1"/>
</dbReference>
<comment type="caution">
    <text evidence="9">The sequence shown here is derived from an EMBL/GenBank/DDBJ whole genome shotgun (WGS) entry which is preliminary data.</text>
</comment>
<keyword evidence="2 6" id="KW-0805">Transcription regulation</keyword>
<reference evidence="9 10" key="1">
    <citation type="submission" date="2019-03" db="EMBL/GenBank/DDBJ databases">
        <title>Genomic Encyclopedia of Type Strains, Phase IV (KMG-IV): sequencing the most valuable type-strain genomes for metagenomic binning, comparative biology and taxonomic classification.</title>
        <authorList>
            <person name="Goeker M."/>
        </authorList>
    </citation>
    <scope>NUCLEOTIDE SEQUENCE [LARGE SCALE GENOMIC DNA]</scope>
    <source>
        <strain evidence="9 10">DSM 2132</strain>
    </source>
</reference>
<evidence type="ECO:0000313" key="10">
    <source>
        <dbReference type="Proteomes" id="UP000295399"/>
    </source>
</evidence>
<dbReference type="InParanoid" id="A0A4R2PKN1"/>
<dbReference type="GO" id="GO:0006352">
    <property type="term" value="P:DNA-templated transcription initiation"/>
    <property type="evidence" value="ECO:0007669"/>
    <property type="project" value="InterPro"/>
</dbReference>
<dbReference type="NCBIfam" id="TIGR02937">
    <property type="entry name" value="sigma70-ECF"/>
    <property type="match status" value="1"/>
</dbReference>
<comment type="similarity">
    <text evidence="1 6">Belongs to the sigma-70 factor family. ECF subfamily.</text>
</comment>
<dbReference type="Pfam" id="PF04542">
    <property type="entry name" value="Sigma70_r2"/>
    <property type="match status" value="1"/>
</dbReference>
<evidence type="ECO:0000256" key="4">
    <source>
        <dbReference type="ARBA" id="ARBA00023125"/>
    </source>
</evidence>
<evidence type="ECO:0000256" key="6">
    <source>
        <dbReference type="RuleBase" id="RU000716"/>
    </source>
</evidence>
<organism evidence="9 10">
    <name type="scientific">Rhodothalassium salexigens DSM 2132</name>
    <dbReference type="NCBI Taxonomy" id="1188247"/>
    <lineage>
        <taxon>Bacteria</taxon>
        <taxon>Pseudomonadati</taxon>
        <taxon>Pseudomonadota</taxon>
        <taxon>Alphaproteobacteria</taxon>
        <taxon>Rhodothalassiales</taxon>
        <taxon>Rhodothalassiaceae</taxon>
        <taxon>Rhodothalassium</taxon>
    </lineage>
</organism>
<keyword evidence="5 6" id="KW-0804">Transcription</keyword>
<dbReference type="CDD" id="cd06171">
    <property type="entry name" value="Sigma70_r4"/>
    <property type="match status" value="1"/>
</dbReference>
<accession>A0A4R2PKN1</accession>
<dbReference type="PANTHER" id="PTHR43133">
    <property type="entry name" value="RNA POLYMERASE ECF-TYPE SIGMA FACTO"/>
    <property type="match status" value="1"/>
</dbReference>
<keyword evidence="3 6" id="KW-0731">Sigma factor</keyword>
<evidence type="ECO:0000256" key="5">
    <source>
        <dbReference type="ARBA" id="ARBA00023163"/>
    </source>
</evidence>
<dbReference type="Gene3D" id="1.10.1740.10">
    <property type="match status" value="1"/>
</dbReference>
<sequence>MMVAIAQERDRAAFARLFAHFAPKLKAYGMRAGADPHTAEEIAQEAMVAVWRKAASFNPAKASVSTWLFTIVRNKRIDMLRREGRPDLREEDFLHLEQPVETQDETYEANETGAVLADRIAGLPDDQALVIKKAFYEDKSHRAIAEELGLPLGTVKSRIRLALTRLKTTLPDS</sequence>
<dbReference type="GO" id="GO:0003677">
    <property type="term" value="F:DNA binding"/>
    <property type="evidence" value="ECO:0007669"/>
    <property type="project" value="UniProtKB-KW"/>
</dbReference>
<dbReference type="InterPro" id="IPR013324">
    <property type="entry name" value="RNA_pol_sigma_r3/r4-like"/>
</dbReference>
<keyword evidence="4 6" id="KW-0238">DNA-binding</keyword>
<evidence type="ECO:0000313" key="9">
    <source>
        <dbReference type="EMBL" id="TCP36132.1"/>
    </source>
</evidence>
<dbReference type="SUPFAM" id="SSF88659">
    <property type="entry name" value="Sigma3 and sigma4 domains of RNA polymerase sigma factors"/>
    <property type="match status" value="1"/>
</dbReference>
<dbReference type="Proteomes" id="UP000295399">
    <property type="component" value="Unassembled WGS sequence"/>
</dbReference>
<dbReference type="InterPro" id="IPR007627">
    <property type="entry name" value="RNA_pol_sigma70_r2"/>
</dbReference>
<evidence type="ECO:0000256" key="2">
    <source>
        <dbReference type="ARBA" id="ARBA00023015"/>
    </source>
</evidence>
<evidence type="ECO:0000259" key="8">
    <source>
        <dbReference type="Pfam" id="PF04545"/>
    </source>
</evidence>
<evidence type="ECO:0000259" key="7">
    <source>
        <dbReference type="Pfam" id="PF04542"/>
    </source>
</evidence>
<evidence type="ECO:0000256" key="1">
    <source>
        <dbReference type="ARBA" id="ARBA00010641"/>
    </source>
</evidence>
<protein>
    <recommendedName>
        <fullName evidence="6">RNA polymerase sigma factor</fullName>
    </recommendedName>
</protein>
<dbReference type="Gene3D" id="1.10.10.10">
    <property type="entry name" value="Winged helix-like DNA-binding domain superfamily/Winged helix DNA-binding domain"/>
    <property type="match status" value="1"/>
</dbReference>